<dbReference type="PROSITE" id="PS50893">
    <property type="entry name" value="ABC_TRANSPORTER_2"/>
    <property type="match status" value="1"/>
</dbReference>
<reference evidence="7" key="2">
    <citation type="submission" date="2022-06" db="UniProtKB">
        <authorList>
            <consortium name="EnsemblMetazoa"/>
        </authorList>
    </citation>
    <scope>IDENTIFICATION</scope>
    <source>
        <strain evidence="7">PS312</strain>
    </source>
</reference>
<keyword evidence="5" id="KW-1133">Transmembrane helix</keyword>
<comment type="subcellular location">
    <subcellularLocation>
        <location evidence="1">Membrane</location>
        <topology evidence="1">Multi-pass membrane protein</topology>
    </subcellularLocation>
</comment>
<dbReference type="InterPro" id="IPR027417">
    <property type="entry name" value="P-loop_NTPase"/>
</dbReference>
<keyword evidence="2" id="KW-0812">Transmembrane</keyword>
<dbReference type="GO" id="GO:0016887">
    <property type="term" value="F:ATP hydrolysis activity"/>
    <property type="evidence" value="ECO:0007669"/>
    <property type="project" value="InterPro"/>
</dbReference>
<keyword evidence="3" id="KW-0547">Nucleotide-binding</keyword>
<dbReference type="OrthoDB" id="6500128at2759"/>
<dbReference type="InterPro" id="IPR036640">
    <property type="entry name" value="ABC1_TM_sf"/>
</dbReference>
<dbReference type="InterPro" id="IPR003439">
    <property type="entry name" value="ABC_transporter-like_ATP-bd"/>
</dbReference>
<dbReference type="Gene3D" id="3.40.50.300">
    <property type="entry name" value="P-loop containing nucleotide triphosphate hydrolases"/>
    <property type="match status" value="1"/>
</dbReference>
<protein>
    <submittedName>
        <fullName evidence="7">ABC transporter ATP-binding protein</fullName>
    </submittedName>
</protein>
<dbReference type="SUPFAM" id="SSF90123">
    <property type="entry name" value="ABC transporter transmembrane region"/>
    <property type="match status" value="1"/>
</dbReference>
<sequence>MSEADKQGNERDSDSATEAKQKKSFLKRLIAAALEDKDEDDSKKNVKPVPFRELFRFAERREIFLIAFGVLCAVINGIVLPTLIIFACWISSVYISTKDPVGNVDFLQKSLKLSFMLLGSGIITYLASFLEHLSLSVASERITSRIKIAFVTAVLGQDSNFLDATSAGALSNQLNNDIERIRDGLSEKIGMLCRSTTLYVTATIIAFIMDWRIALIMVWTGPICIVFTALTPVLAAPSMASMLKASEEANGVAEEAILNVKTVAACNGEMSMIEKYSQILRSSISSAVRVGAISGFIDGFFFFFLYFTFVAGIWFGTVAFHNGLIADPGTVLAVADLIQFSSWLLGLLGPHMLAVLKARSAAAVVYKTIDTIPEIDSSDSDEGIELKAGEKCSIEFQGVKFSYKSRETPVLRGLSWTVRAGETSALVGQSGCGKSTSIGLITRMLQASGGAILLNGQPIEQYNVRKLRKMIGVVSQEPALFHGTIAENIRLGRNLTDDGVRKAAKTANAHEFIMGLEKGYDTLLGPSGVALSGGQKQRIAIARAIVTDPPILLLDEATSALDSKSERIVQAAFQRASAGRTTVVIAHRLSTIRDVSRVYVIKEGRVVEDGGYEELRTKHDGLFAAMLNAQDVGSSDTKEIEEDEESKDAVIAQEKGLITESFIRGGSIMSSIRSGRSVKIRPVDSSDIVDDETEFPQVNGGVFTLLFRYKGLVWKQMLAGCFRSTELIALCVVLVESHLPHARRGRLLSDDASVQWSSARYWRSDVGGDLVDSEFL</sequence>
<accession>A0A8R1U450</accession>
<dbReference type="Pfam" id="PF00005">
    <property type="entry name" value="ABC_tran"/>
    <property type="match status" value="1"/>
</dbReference>
<dbReference type="PROSITE" id="PS00211">
    <property type="entry name" value="ABC_TRANSPORTER_1"/>
    <property type="match status" value="1"/>
</dbReference>
<dbReference type="GO" id="GO:0140359">
    <property type="term" value="F:ABC-type transporter activity"/>
    <property type="evidence" value="ECO:0007669"/>
    <property type="project" value="InterPro"/>
</dbReference>
<dbReference type="PROSITE" id="PS50929">
    <property type="entry name" value="ABC_TM1F"/>
    <property type="match status" value="1"/>
</dbReference>
<dbReference type="GO" id="GO:0005886">
    <property type="term" value="C:plasma membrane"/>
    <property type="evidence" value="ECO:0000318"/>
    <property type="project" value="GO_Central"/>
</dbReference>
<dbReference type="Proteomes" id="UP000005239">
    <property type="component" value="Unassembled WGS sequence"/>
</dbReference>
<dbReference type="Gene3D" id="1.20.1560.10">
    <property type="entry name" value="ABC transporter type 1, transmembrane domain"/>
    <property type="match status" value="1"/>
</dbReference>
<evidence type="ECO:0000313" key="7">
    <source>
        <dbReference type="EnsemblMetazoa" id="PPA00989.1"/>
    </source>
</evidence>
<proteinExistence type="predicted"/>
<reference evidence="8" key="1">
    <citation type="journal article" date="2008" name="Nat. Genet.">
        <title>The Pristionchus pacificus genome provides a unique perspective on nematode lifestyle and parasitism.</title>
        <authorList>
            <person name="Dieterich C."/>
            <person name="Clifton S.W."/>
            <person name="Schuster L.N."/>
            <person name="Chinwalla A."/>
            <person name="Delehaunty K."/>
            <person name="Dinkelacker I."/>
            <person name="Fulton L."/>
            <person name="Fulton R."/>
            <person name="Godfrey J."/>
            <person name="Minx P."/>
            <person name="Mitreva M."/>
            <person name="Roeseler W."/>
            <person name="Tian H."/>
            <person name="Witte H."/>
            <person name="Yang S.P."/>
            <person name="Wilson R.K."/>
            <person name="Sommer R.J."/>
        </authorList>
    </citation>
    <scope>NUCLEOTIDE SEQUENCE [LARGE SCALE GENOMIC DNA]</scope>
    <source>
        <strain evidence="8">PS312</strain>
    </source>
</reference>
<organism evidence="7 8">
    <name type="scientific">Pristionchus pacificus</name>
    <name type="common">Parasitic nematode worm</name>
    <dbReference type="NCBI Taxonomy" id="54126"/>
    <lineage>
        <taxon>Eukaryota</taxon>
        <taxon>Metazoa</taxon>
        <taxon>Ecdysozoa</taxon>
        <taxon>Nematoda</taxon>
        <taxon>Chromadorea</taxon>
        <taxon>Rhabditida</taxon>
        <taxon>Rhabditina</taxon>
        <taxon>Diplogasteromorpha</taxon>
        <taxon>Diplogasteroidea</taxon>
        <taxon>Neodiplogasteridae</taxon>
        <taxon>Pristionchus</taxon>
    </lineage>
</organism>
<dbReference type="EnsemblMetazoa" id="PPA00989.1">
    <property type="protein sequence ID" value="PPA00989.1"/>
    <property type="gene ID" value="WBGene00090543"/>
</dbReference>
<keyword evidence="4" id="KW-0067">ATP-binding</keyword>
<dbReference type="InterPro" id="IPR003593">
    <property type="entry name" value="AAA+_ATPase"/>
</dbReference>
<gene>
    <name evidence="7" type="primary">WBGene00090543</name>
</gene>
<dbReference type="AlphaFoldDB" id="A0A2A6BUQ7"/>
<dbReference type="CDD" id="cd18577">
    <property type="entry name" value="ABC_6TM_Pgp_ABCB1_D1_like"/>
    <property type="match status" value="1"/>
</dbReference>
<dbReference type="FunFam" id="3.40.50.300:FF:005565">
    <property type="entry name" value="Uncharacterized protein"/>
    <property type="match status" value="1"/>
</dbReference>
<keyword evidence="6" id="KW-0472">Membrane</keyword>
<dbReference type="FunFam" id="1.20.1560.10:FF:000361">
    <property type="entry name" value="Uncharacterized protein"/>
    <property type="match status" value="1"/>
</dbReference>
<dbReference type="GO" id="GO:0042626">
    <property type="term" value="F:ATPase-coupled transmembrane transporter activity"/>
    <property type="evidence" value="ECO:0000318"/>
    <property type="project" value="GO_Central"/>
</dbReference>
<dbReference type="PANTHER" id="PTHR24222">
    <property type="entry name" value="ABC TRANSPORTER B FAMILY"/>
    <property type="match status" value="1"/>
</dbReference>
<evidence type="ECO:0000256" key="6">
    <source>
        <dbReference type="ARBA" id="ARBA00023136"/>
    </source>
</evidence>
<accession>A0A2A6BUQ7</accession>
<dbReference type="InterPro" id="IPR039421">
    <property type="entry name" value="Type_1_exporter"/>
</dbReference>
<evidence type="ECO:0000256" key="1">
    <source>
        <dbReference type="ARBA" id="ARBA00004141"/>
    </source>
</evidence>
<dbReference type="InterPro" id="IPR017871">
    <property type="entry name" value="ABC_transporter-like_CS"/>
</dbReference>
<dbReference type="InterPro" id="IPR011527">
    <property type="entry name" value="ABC1_TM_dom"/>
</dbReference>
<dbReference type="PANTHER" id="PTHR24222:SF76">
    <property type="entry name" value="MYCOBACTIN IMPORT ATP-BINDING_PERMEASE PROTEIN IRTB"/>
    <property type="match status" value="1"/>
</dbReference>
<evidence type="ECO:0000256" key="5">
    <source>
        <dbReference type="ARBA" id="ARBA00022989"/>
    </source>
</evidence>
<dbReference type="Pfam" id="PF00664">
    <property type="entry name" value="ABC_membrane"/>
    <property type="match status" value="1"/>
</dbReference>
<evidence type="ECO:0000256" key="3">
    <source>
        <dbReference type="ARBA" id="ARBA00022741"/>
    </source>
</evidence>
<keyword evidence="8" id="KW-1185">Reference proteome</keyword>
<dbReference type="GO" id="GO:0005524">
    <property type="term" value="F:ATP binding"/>
    <property type="evidence" value="ECO:0007669"/>
    <property type="project" value="UniProtKB-KW"/>
</dbReference>
<evidence type="ECO:0000313" key="8">
    <source>
        <dbReference type="Proteomes" id="UP000005239"/>
    </source>
</evidence>
<evidence type="ECO:0000256" key="4">
    <source>
        <dbReference type="ARBA" id="ARBA00022840"/>
    </source>
</evidence>
<name>A0A2A6BUQ7_PRIPA</name>
<dbReference type="SMART" id="SM00382">
    <property type="entry name" value="AAA"/>
    <property type="match status" value="1"/>
</dbReference>
<evidence type="ECO:0000256" key="2">
    <source>
        <dbReference type="ARBA" id="ARBA00022692"/>
    </source>
</evidence>
<dbReference type="SUPFAM" id="SSF52540">
    <property type="entry name" value="P-loop containing nucleoside triphosphate hydrolases"/>
    <property type="match status" value="1"/>
</dbReference>